<dbReference type="InterPro" id="IPR002048">
    <property type="entry name" value="EF_hand_dom"/>
</dbReference>
<name>A0A914VDJ4_9BILA</name>
<sequence length="282" mass="32290">MTFTLVPQYSGGTYFYLREVNDDGTLVNDQNGIPLTQGPKEYYNNADTGTVLNTSSSNPLRLQYVEGMETCALILPYSSKVLSAELYDYDDSGPVAKLIQDYGSSMVQQWSFELTTDIDAQFNRLDQNNDGELTLEECVNVKDPLILQNNDVISYRLKTFINYDNNSDGYVTRDEEDAYGNKYRDETKDMRLKNLREFIKDFDENNDTMLQSDEMKLLLASTERVVTKDSFATTFMKYDKNGDKGLDVYEMDDLGGNFVDVIRDFIPLEVTKSFDKSSTIHY</sequence>
<dbReference type="SMART" id="SM00054">
    <property type="entry name" value="EFh"/>
    <property type="match status" value="3"/>
</dbReference>
<dbReference type="WBParaSite" id="PSAMB.scaffold1746size28191.g14693.t1">
    <property type="protein sequence ID" value="PSAMB.scaffold1746size28191.g14693.t1"/>
    <property type="gene ID" value="PSAMB.scaffold1746size28191.g14693"/>
</dbReference>
<dbReference type="InterPro" id="IPR011992">
    <property type="entry name" value="EF-hand-dom_pair"/>
</dbReference>
<feature type="domain" description="EF-hand" evidence="1">
    <location>
        <begin position="113"/>
        <end position="148"/>
    </location>
</feature>
<organism evidence="2 3">
    <name type="scientific">Plectus sambesii</name>
    <dbReference type="NCBI Taxonomy" id="2011161"/>
    <lineage>
        <taxon>Eukaryota</taxon>
        <taxon>Metazoa</taxon>
        <taxon>Ecdysozoa</taxon>
        <taxon>Nematoda</taxon>
        <taxon>Chromadorea</taxon>
        <taxon>Plectida</taxon>
        <taxon>Plectina</taxon>
        <taxon>Plectoidea</taxon>
        <taxon>Plectidae</taxon>
        <taxon>Plectus</taxon>
    </lineage>
</organism>
<dbReference type="PROSITE" id="PS50222">
    <property type="entry name" value="EF_HAND_2"/>
    <property type="match status" value="2"/>
</dbReference>
<reference evidence="3" key="1">
    <citation type="submission" date="2022-11" db="UniProtKB">
        <authorList>
            <consortium name="WormBaseParasite"/>
        </authorList>
    </citation>
    <scope>IDENTIFICATION</scope>
</reference>
<dbReference type="AlphaFoldDB" id="A0A914VDJ4"/>
<evidence type="ECO:0000313" key="3">
    <source>
        <dbReference type="WBParaSite" id="PSAMB.scaffold1746size28191.g14693.t1"/>
    </source>
</evidence>
<proteinExistence type="predicted"/>
<dbReference type="Proteomes" id="UP000887566">
    <property type="component" value="Unplaced"/>
</dbReference>
<dbReference type="Pfam" id="PF13202">
    <property type="entry name" value="EF-hand_5"/>
    <property type="match status" value="1"/>
</dbReference>
<protein>
    <submittedName>
        <fullName evidence="3">EF-hand domain-containing protein</fullName>
    </submittedName>
</protein>
<dbReference type="Gene3D" id="1.10.238.10">
    <property type="entry name" value="EF-hand"/>
    <property type="match status" value="2"/>
</dbReference>
<evidence type="ECO:0000313" key="2">
    <source>
        <dbReference type="Proteomes" id="UP000887566"/>
    </source>
</evidence>
<dbReference type="GO" id="GO:0005509">
    <property type="term" value="F:calcium ion binding"/>
    <property type="evidence" value="ECO:0007669"/>
    <property type="project" value="InterPro"/>
</dbReference>
<evidence type="ECO:0000259" key="1">
    <source>
        <dbReference type="PROSITE" id="PS50222"/>
    </source>
</evidence>
<feature type="domain" description="EF-hand" evidence="1">
    <location>
        <begin position="190"/>
        <end position="225"/>
    </location>
</feature>
<accession>A0A914VDJ4</accession>
<keyword evidence="2" id="KW-1185">Reference proteome</keyword>
<dbReference type="SUPFAM" id="SSF47473">
    <property type="entry name" value="EF-hand"/>
    <property type="match status" value="1"/>
</dbReference>